<dbReference type="AlphaFoldDB" id="A0AAW1ZN81"/>
<dbReference type="Proteomes" id="UP001479290">
    <property type="component" value="Unassembled WGS sequence"/>
</dbReference>
<proteinExistence type="predicted"/>
<reference evidence="3 4" key="1">
    <citation type="submission" date="2024-05" db="EMBL/GenBank/DDBJ databases">
        <title>A high-quality chromosomal-level genome assembly of Topmouth culter (Culter alburnus).</title>
        <authorList>
            <person name="Zhao H."/>
        </authorList>
    </citation>
    <scope>NUCLEOTIDE SEQUENCE [LARGE SCALE GENOMIC DNA]</scope>
    <source>
        <strain evidence="3">CATC2023</strain>
        <tissue evidence="3">Muscle</tissue>
    </source>
</reference>
<dbReference type="InterPro" id="IPR046616">
    <property type="entry name" value="DUF6729"/>
</dbReference>
<gene>
    <name evidence="3" type="ORF">ABG768_007189</name>
</gene>
<keyword evidence="4" id="KW-1185">Reference proteome</keyword>
<organism evidence="3 4">
    <name type="scientific">Culter alburnus</name>
    <name type="common">Topmouth culter</name>
    <dbReference type="NCBI Taxonomy" id="194366"/>
    <lineage>
        <taxon>Eukaryota</taxon>
        <taxon>Metazoa</taxon>
        <taxon>Chordata</taxon>
        <taxon>Craniata</taxon>
        <taxon>Vertebrata</taxon>
        <taxon>Euteleostomi</taxon>
        <taxon>Actinopterygii</taxon>
        <taxon>Neopterygii</taxon>
        <taxon>Teleostei</taxon>
        <taxon>Ostariophysi</taxon>
        <taxon>Cypriniformes</taxon>
        <taxon>Xenocyprididae</taxon>
        <taxon>Xenocypridinae</taxon>
        <taxon>Culter</taxon>
    </lineage>
</organism>
<feature type="region of interest" description="Disordered" evidence="1">
    <location>
        <begin position="215"/>
        <end position="249"/>
    </location>
</feature>
<sequence length="732" mass="82040">MKKTVFFPGKVTVSFRKGPSGHLRQDPSEEAKIIKDNPSLQDKSAPQREDLVKTNARSVVLHRGGDISDKQEVLGEYVLQFGKYKGKSFRWLLENDVGYALYLSSKVEEEERAGQFNPEGPCKDSLISFLEYSRSFKEIEDLKQYLSQRPVPVPVLSEHDNIVGFGTRAQDTWRKIWDTRADGYASFIMRQKCVPGSKMYLLQQYLLKQQQNQLAKNPPLLPSPSSSTARPLVPSSTASDHPVMEEDEELEKMMLSLSPTKYLTQPRSSAAPGSTVLSKRGTVLQGIRMTLHFSVLGRHKPPATLSKPDRPDEYSAIASPRPARVPLPVPPELLELSTSKTTSPLRPVQETVFCQSLIPVTSTQSAASTPPSGPPAAAGQSFSELSATSTGYPSTQLEEKPAVPPLPSYEQDVSRWHCSQQQRIWMKTEMEALGLWPGSKPVRHPMNMISLWRYPPQPELIDAVYELPSPKYFQLHPFFIWKPEHAIMERVRNNYTLPCLYGCPNPHVVSSGVGRPSVIIGTSSQYYILASRLSCKVCKKYWFADKPQWMDMLPSQFCNILPAFLTHKKAICKTVMDELRRTGKSPNDMANQLNEALHLRYERAHLAYLSTVKNVLDGDSGLYGQQTITGALRATNTPAPFGEYGDVVGWCGVTVSAHYLVDCLIQEYHRQESTLNLLLQGTFGQALRADHTRKVARKVVLASGTMSSYAVMNENWMVLSWVMLQSESDKSL</sequence>
<evidence type="ECO:0000259" key="2">
    <source>
        <dbReference type="Pfam" id="PF20499"/>
    </source>
</evidence>
<evidence type="ECO:0000256" key="1">
    <source>
        <dbReference type="SAM" id="MobiDB-lite"/>
    </source>
</evidence>
<feature type="region of interest" description="Disordered" evidence="1">
    <location>
        <begin position="363"/>
        <end position="409"/>
    </location>
</feature>
<evidence type="ECO:0000313" key="3">
    <source>
        <dbReference type="EMBL" id="KAK9961789.1"/>
    </source>
</evidence>
<dbReference type="EMBL" id="JAWDJR010000015">
    <property type="protein sequence ID" value="KAK9961789.1"/>
    <property type="molecule type" value="Genomic_DNA"/>
</dbReference>
<feature type="compositionally biased region" description="Low complexity" evidence="1">
    <location>
        <begin position="363"/>
        <end position="381"/>
    </location>
</feature>
<feature type="compositionally biased region" description="Basic and acidic residues" evidence="1">
    <location>
        <begin position="23"/>
        <end position="35"/>
    </location>
</feature>
<feature type="region of interest" description="Disordered" evidence="1">
    <location>
        <begin position="299"/>
        <end position="329"/>
    </location>
</feature>
<feature type="compositionally biased region" description="Low complexity" evidence="1">
    <location>
        <begin position="215"/>
        <end position="227"/>
    </location>
</feature>
<protein>
    <recommendedName>
        <fullName evidence="2">DUF6729 domain-containing protein</fullName>
    </recommendedName>
</protein>
<evidence type="ECO:0000313" key="4">
    <source>
        <dbReference type="Proteomes" id="UP001479290"/>
    </source>
</evidence>
<name>A0AAW1ZN81_CULAL</name>
<accession>A0AAW1ZN81</accession>
<comment type="caution">
    <text evidence="3">The sequence shown here is derived from an EMBL/GenBank/DDBJ whole genome shotgun (WGS) entry which is preliminary data.</text>
</comment>
<feature type="domain" description="DUF6729" evidence="2">
    <location>
        <begin position="447"/>
        <end position="617"/>
    </location>
</feature>
<feature type="region of interest" description="Disordered" evidence="1">
    <location>
        <begin position="17"/>
        <end position="48"/>
    </location>
</feature>
<feature type="compositionally biased region" description="Polar residues" evidence="1">
    <location>
        <begin position="382"/>
        <end position="396"/>
    </location>
</feature>
<dbReference type="Pfam" id="PF20499">
    <property type="entry name" value="DUF6729"/>
    <property type="match status" value="1"/>
</dbReference>